<dbReference type="AlphaFoldDB" id="A0AAV8Y4L3"/>
<accession>A0AAV8Y4L3</accession>
<organism evidence="2 3">
    <name type="scientific">Aromia moschata</name>
    <dbReference type="NCBI Taxonomy" id="1265417"/>
    <lineage>
        <taxon>Eukaryota</taxon>
        <taxon>Metazoa</taxon>
        <taxon>Ecdysozoa</taxon>
        <taxon>Arthropoda</taxon>
        <taxon>Hexapoda</taxon>
        <taxon>Insecta</taxon>
        <taxon>Pterygota</taxon>
        <taxon>Neoptera</taxon>
        <taxon>Endopterygota</taxon>
        <taxon>Coleoptera</taxon>
        <taxon>Polyphaga</taxon>
        <taxon>Cucujiformia</taxon>
        <taxon>Chrysomeloidea</taxon>
        <taxon>Cerambycidae</taxon>
        <taxon>Cerambycinae</taxon>
        <taxon>Callichromatini</taxon>
        <taxon>Aromia</taxon>
    </lineage>
</organism>
<feature type="compositionally biased region" description="Acidic residues" evidence="1">
    <location>
        <begin position="311"/>
        <end position="326"/>
    </location>
</feature>
<feature type="region of interest" description="Disordered" evidence="1">
    <location>
        <begin position="309"/>
        <end position="346"/>
    </location>
</feature>
<sequence length="346" mass="38822">MRQTSNRFEQRIVLGNRPLFGDRWRGGDAIRPDGWGRPTAPRRHIGRLLVQRSPLLCPAFLEGNVASLPCPTARPLTEGLLPRRRSEGLRSLPANSSSARKLELSERPYIRRVASSRLFSPVIRAEMFNIYYAQMCLRYATESRIIPGTGMEETILCIVHADLDPSLQDRVGTSEPTRQPFTLARTLQSAKWIYSMRASYEDLGKFFQTQLCIFDQTGSVNRKQESGRHSVRTEEDIEMVKQNCAMMGLQATTGVAGKRKLEAATAPGDSSPAKNGRWEADDCIARLQAVAVPADAWRSPAPSLAATLLTTDDEFDEDEFEDELSDEERGMGVPEQARFTQQPYNR</sequence>
<comment type="caution">
    <text evidence="2">The sequence shown here is derived from an EMBL/GenBank/DDBJ whole genome shotgun (WGS) entry which is preliminary data.</text>
</comment>
<dbReference type="Proteomes" id="UP001162162">
    <property type="component" value="Unassembled WGS sequence"/>
</dbReference>
<gene>
    <name evidence="2" type="ORF">NQ318_014417</name>
</gene>
<dbReference type="EMBL" id="JAPWTK010000186">
    <property type="protein sequence ID" value="KAJ8946431.1"/>
    <property type="molecule type" value="Genomic_DNA"/>
</dbReference>
<name>A0AAV8Y4L3_9CUCU</name>
<evidence type="ECO:0000313" key="2">
    <source>
        <dbReference type="EMBL" id="KAJ8946431.1"/>
    </source>
</evidence>
<evidence type="ECO:0000313" key="3">
    <source>
        <dbReference type="Proteomes" id="UP001162162"/>
    </source>
</evidence>
<keyword evidence="3" id="KW-1185">Reference proteome</keyword>
<protein>
    <submittedName>
        <fullName evidence="2">Uncharacterized protein</fullName>
    </submittedName>
</protein>
<reference evidence="2" key="1">
    <citation type="journal article" date="2023" name="Insect Mol. Biol.">
        <title>Genome sequencing provides insights into the evolution of gene families encoding plant cell wall-degrading enzymes in longhorned beetles.</title>
        <authorList>
            <person name="Shin N.R."/>
            <person name="Okamura Y."/>
            <person name="Kirsch R."/>
            <person name="Pauchet Y."/>
        </authorList>
    </citation>
    <scope>NUCLEOTIDE SEQUENCE</scope>
    <source>
        <strain evidence="2">AMC_N1</strain>
    </source>
</reference>
<evidence type="ECO:0000256" key="1">
    <source>
        <dbReference type="SAM" id="MobiDB-lite"/>
    </source>
</evidence>
<proteinExistence type="predicted"/>